<dbReference type="Pfam" id="PF00153">
    <property type="entry name" value="Mito_carr"/>
    <property type="match status" value="1"/>
</dbReference>
<dbReference type="EMBL" id="JBFOLJ010000004">
    <property type="protein sequence ID" value="KAL2544128.1"/>
    <property type="molecule type" value="Genomic_DNA"/>
</dbReference>
<evidence type="ECO:0000256" key="2">
    <source>
        <dbReference type="ARBA" id="ARBA00022692"/>
    </source>
</evidence>
<dbReference type="GO" id="GO:0016020">
    <property type="term" value="C:membrane"/>
    <property type="evidence" value="ECO:0007669"/>
    <property type="project" value="UniProtKB-SubCell"/>
</dbReference>
<gene>
    <name evidence="4" type="ORF">Fot_13361</name>
</gene>
<keyword evidence="5" id="KW-1185">Reference proteome</keyword>
<evidence type="ECO:0000256" key="3">
    <source>
        <dbReference type="ARBA" id="ARBA00023136"/>
    </source>
</evidence>
<dbReference type="AlphaFoldDB" id="A0ABD1W5S0"/>
<dbReference type="InterPro" id="IPR023395">
    <property type="entry name" value="MCP_dom_sf"/>
</dbReference>
<sequence>MEVTARGTGEGRKLNPRAHVSCVTADDDYIKACGNWNGLMSIQSRVGPKFGFRLVCGGLAGSKAALFTILFDVVKTRYQTQGFDPKIGNVYDSRSTLLCIICIFKRLLSLEVLQLSPRPIQYEQSVEDDSSSIAFTRVSYRLTA</sequence>
<keyword evidence="3" id="KW-0472">Membrane</keyword>
<comment type="caution">
    <text evidence="4">The sequence shown here is derived from an EMBL/GenBank/DDBJ whole genome shotgun (WGS) entry which is preliminary data.</text>
</comment>
<comment type="subcellular location">
    <subcellularLocation>
        <location evidence="1">Membrane</location>
        <topology evidence="1">Multi-pass membrane protein</topology>
    </subcellularLocation>
</comment>
<dbReference type="Proteomes" id="UP001604277">
    <property type="component" value="Unassembled WGS sequence"/>
</dbReference>
<protein>
    <submittedName>
        <fullName evidence="4">Uncharacterized protein</fullName>
    </submittedName>
</protein>
<evidence type="ECO:0000313" key="4">
    <source>
        <dbReference type="EMBL" id="KAL2544128.1"/>
    </source>
</evidence>
<evidence type="ECO:0000256" key="1">
    <source>
        <dbReference type="ARBA" id="ARBA00004141"/>
    </source>
</evidence>
<keyword evidence="2" id="KW-0812">Transmembrane</keyword>
<evidence type="ECO:0000313" key="5">
    <source>
        <dbReference type="Proteomes" id="UP001604277"/>
    </source>
</evidence>
<proteinExistence type="predicted"/>
<accession>A0ABD1W5S0</accession>
<dbReference type="SUPFAM" id="SSF103506">
    <property type="entry name" value="Mitochondrial carrier"/>
    <property type="match status" value="1"/>
</dbReference>
<dbReference type="InterPro" id="IPR018108">
    <property type="entry name" value="MCP_transmembrane"/>
</dbReference>
<reference evidence="5" key="1">
    <citation type="submission" date="2024-07" db="EMBL/GenBank/DDBJ databases">
        <title>Two chromosome-level genome assemblies of Korean endemic species Abeliophyllum distichum and Forsythia ovata (Oleaceae).</title>
        <authorList>
            <person name="Jang H."/>
        </authorList>
    </citation>
    <scope>NUCLEOTIDE SEQUENCE [LARGE SCALE GENOMIC DNA]</scope>
</reference>
<dbReference type="Gene3D" id="1.50.40.10">
    <property type="entry name" value="Mitochondrial carrier domain"/>
    <property type="match status" value="1"/>
</dbReference>
<organism evidence="4 5">
    <name type="scientific">Forsythia ovata</name>
    <dbReference type="NCBI Taxonomy" id="205694"/>
    <lineage>
        <taxon>Eukaryota</taxon>
        <taxon>Viridiplantae</taxon>
        <taxon>Streptophyta</taxon>
        <taxon>Embryophyta</taxon>
        <taxon>Tracheophyta</taxon>
        <taxon>Spermatophyta</taxon>
        <taxon>Magnoliopsida</taxon>
        <taxon>eudicotyledons</taxon>
        <taxon>Gunneridae</taxon>
        <taxon>Pentapetalae</taxon>
        <taxon>asterids</taxon>
        <taxon>lamiids</taxon>
        <taxon>Lamiales</taxon>
        <taxon>Oleaceae</taxon>
        <taxon>Forsythieae</taxon>
        <taxon>Forsythia</taxon>
    </lineage>
</organism>
<name>A0ABD1W5S0_9LAMI</name>